<feature type="region of interest" description="Disordered" evidence="1">
    <location>
        <begin position="1"/>
        <end position="21"/>
    </location>
</feature>
<accession>A0A484VI36</accession>
<sequence>MPGPRQHAGSQACRQRGDATRRMAQCRAKRIGIGGIGVDQASRAGQRIAQAGHQSAHAQRETGAVQGAARIGECAAHRAEQVVHGHAQAGVGSQPLRDVGDRADHGARDRVDGRAHAAQRGVQAQGRKVVDRLSGVGKRRLQDGLALARQQAASHAAEYRRHRMQQASFAAQRVRQCTDAIGGMAQDRGQRREVVRAHVEDTARAAHGIAQAAHQPAHPRSQRARQACLPQGVASVRHGAADLGQQAVDRRAQARGAAQCLGRVDQGRNEGLDGGVERRAHRAQGVARARVDQVVHRAARIAERGFEHAQHLGRRRRDAPPTVVSTAAAPTTTAAAAAVIAAAGATGESVAAAGTAAAGRKTQHGGQDEAGDQCAMQRRTLDRFHDVLQICLGR</sequence>
<dbReference type="EMBL" id="CAADIO010000050">
    <property type="protein sequence ID" value="VFR97374.1"/>
    <property type="molecule type" value="Genomic_DNA"/>
</dbReference>
<reference evidence="2" key="1">
    <citation type="submission" date="2019-03" db="EMBL/GenBank/DDBJ databases">
        <authorList>
            <person name="Danneels B."/>
        </authorList>
    </citation>
    <scope>NUCLEOTIDE SEQUENCE</scope>
</reference>
<name>A0A484VI36_9ZZZZ</name>
<evidence type="ECO:0000313" key="2">
    <source>
        <dbReference type="EMBL" id="VFR97374.1"/>
    </source>
</evidence>
<dbReference type="AlphaFoldDB" id="A0A484VI36"/>
<evidence type="ECO:0000256" key="1">
    <source>
        <dbReference type="SAM" id="MobiDB-lite"/>
    </source>
</evidence>
<gene>
    <name evidence="2" type="ORF">RAN3_2878</name>
</gene>
<proteinExistence type="predicted"/>
<organism evidence="2">
    <name type="scientific">plant metagenome</name>
    <dbReference type="NCBI Taxonomy" id="1297885"/>
    <lineage>
        <taxon>unclassified sequences</taxon>
        <taxon>metagenomes</taxon>
        <taxon>organismal metagenomes</taxon>
    </lineage>
</organism>
<protein>
    <submittedName>
        <fullName evidence="2">Uncharacterized protein</fullName>
    </submittedName>
</protein>